<evidence type="ECO:0000256" key="2">
    <source>
        <dbReference type="ARBA" id="ARBA00022801"/>
    </source>
</evidence>
<dbReference type="GO" id="GO:0016757">
    <property type="term" value="F:glycosyltransferase activity"/>
    <property type="evidence" value="ECO:0007669"/>
    <property type="project" value="TreeGrafter"/>
</dbReference>
<feature type="domain" description="GH16" evidence="5">
    <location>
        <begin position="45"/>
        <end position="267"/>
    </location>
</feature>
<dbReference type="PANTHER" id="PTHR10963">
    <property type="entry name" value="GLYCOSYL HYDROLASE-RELATED"/>
    <property type="match status" value="1"/>
</dbReference>
<name>A0A4Y9Y852_9APHY</name>
<dbReference type="InterPro" id="IPR013320">
    <property type="entry name" value="ConA-like_dom_sf"/>
</dbReference>
<protein>
    <recommendedName>
        <fullName evidence="5">GH16 domain-containing protein</fullName>
    </recommendedName>
</protein>
<dbReference type="InterPro" id="IPR050546">
    <property type="entry name" value="Glycosyl_Hydrlase_16"/>
</dbReference>
<dbReference type="GO" id="GO:0005975">
    <property type="term" value="P:carbohydrate metabolic process"/>
    <property type="evidence" value="ECO:0007669"/>
    <property type="project" value="InterPro"/>
</dbReference>
<feature type="signal peptide" evidence="4">
    <location>
        <begin position="1"/>
        <end position="21"/>
    </location>
</feature>
<dbReference type="STRING" id="34475.A0A4Y9Y852"/>
<feature type="chain" id="PRO_5021321765" description="GH16 domain-containing protein" evidence="4">
    <location>
        <begin position="22"/>
        <end position="278"/>
    </location>
</feature>
<evidence type="ECO:0000313" key="6">
    <source>
        <dbReference type="EMBL" id="TFY57009.1"/>
    </source>
</evidence>
<dbReference type="InterPro" id="IPR000757">
    <property type="entry name" value="Beta-glucanase-like"/>
</dbReference>
<dbReference type="GO" id="GO:0004553">
    <property type="term" value="F:hydrolase activity, hydrolyzing O-glycosyl compounds"/>
    <property type="evidence" value="ECO:0007669"/>
    <property type="project" value="InterPro"/>
</dbReference>
<evidence type="ECO:0000256" key="1">
    <source>
        <dbReference type="ARBA" id="ARBA00022729"/>
    </source>
</evidence>
<evidence type="ECO:0000313" key="7">
    <source>
        <dbReference type="Proteomes" id="UP000298390"/>
    </source>
</evidence>
<dbReference type="GO" id="GO:0009277">
    <property type="term" value="C:fungal-type cell wall"/>
    <property type="evidence" value="ECO:0007669"/>
    <property type="project" value="TreeGrafter"/>
</dbReference>
<dbReference type="AlphaFoldDB" id="A0A4Y9Y852"/>
<sequence>MISRSFGYLVLVGSLCWRCLAAQAMPSDLELSLGPVVSRSASQCEPFESSFAPGDVSGNTDTSFLALTPSGSYSTSDHKLQLYLERPQGKITTKNGVNDKLGEGATVNSTFTFLYGRVTYTIAAPPVVSGVVTAAILIADEGDEVDVELLGGDPSHWQTNVYAPNPKDQGPLWGVFGEIEDYPDGGDGSQSHEYTVDWNAERIVWSVDGQSIRTITKGGTEKNGALHYPSHPTRLSLGIWDASSPIGTAQWAKGPIDWSNAPERITATITKVSLECPY</sequence>
<keyword evidence="3" id="KW-0326">Glycosidase</keyword>
<comment type="caution">
    <text evidence="6">The sequence shown here is derived from an EMBL/GenBank/DDBJ whole genome shotgun (WGS) entry which is preliminary data.</text>
</comment>
<organism evidence="6 7">
    <name type="scientific">Rhodofomes roseus</name>
    <dbReference type="NCBI Taxonomy" id="34475"/>
    <lineage>
        <taxon>Eukaryota</taxon>
        <taxon>Fungi</taxon>
        <taxon>Dikarya</taxon>
        <taxon>Basidiomycota</taxon>
        <taxon>Agaricomycotina</taxon>
        <taxon>Agaricomycetes</taxon>
        <taxon>Polyporales</taxon>
        <taxon>Rhodofomes</taxon>
    </lineage>
</organism>
<accession>A0A4Y9Y852</accession>
<reference evidence="6 7" key="1">
    <citation type="submission" date="2019-01" db="EMBL/GenBank/DDBJ databases">
        <title>Genome sequencing of the rare red list fungi Fomitopsis rosea.</title>
        <authorList>
            <person name="Buettner E."/>
            <person name="Kellner H."/>
        </authorList>
    </citation>
    <scope>NUCLEOTIDE SEQUENCE [LARGE SCALE GENOMIC DNA]</scope>
    <source>
        <strain evidence="6 7">DSM 105464</strain>
    </source>
</reference>
<dbReference type="Proteomes" id="UP000298390">
    <property type="component" value="Unassembled WGS sequence"/>
</dbReference>
<evidence type="ECO:0000256" key="4">
    <source>
        <dbReference type="SAM" id="SignalP"/>
    </source>
</evidence>
<dbReference type="EMBL" id="SEKV01000460">
    <property type="protein sequence ID" value="TFY57009.1"/>
    <property type="molecule type" value="Genomic_DNA"/>
</dbReference>
<evidence type="ECO:0000259" key="5">
    <source>
        <dbReference type="PROSITE" id="PS51762"/>
    </source>
</evidence>
<proteinExistence type="predicted"/>
<dbReference type="GO" id="GO:0031505">
    <property type="term" value="P:fungal-type cell wall organization"/>
    <property type="evidence" value="ECO:0007669"/>
    <property type="project" value="TreeGrafter"/>
</dbReference>
<dbReference type="PROSITE" id="PS51762">
    <property type="entry name" value="GH16_2"/>
    <property type="match status" value="1"/>
</dbReference>
<dbReference type="Gene3D" id="2.60.120.200">
    <property type="match status" value="1"/>
</dbReference>
<dbReference type="PANTHER" id="PTHR10963:SF22">
    <property type="entry name" value="GLYCOSIDASE CRH2-RELATED"/>
    <property type="match status" value="1"/>
</dbReference>
<evidence type="ECO:0000256" key="3">
    <source>
        <dbReference type="ARBA" id="ARBA00023295"/>
    </source>
</evidence>
<gene>
    <name evidence="6" type="ORF">EVJ58_g7295</name>
</gene>
<dbReference type="SUPFAM" id="SSF49899">
    <property type="entry name" value="Concanavalin A-like lectins/glucanases"/>
    <property type="match status" value="1"/>
</dbReference>
<dbReference type="Pfam" id="PF00722">
    <property type="entry name" value="Glyco_hydro_16"/>
    <property type="match status" value="1"/>
</dbReference>
<keyword evidence="1 4" id="KW-0732">Signal</keyword>
<keyword evidence="2" id="KW-0378">Hydrolase</keyword>